<evidence type="ECO:0000256" key="2">
    <source>
        <dbReference type="ARBA" id="ARBA00005254"/>
    </source>
</evidence>
<dbReference type="Proteomes" id="UP000036313">
    <property type="component" value="Unassembled WGS sequence"/>
</dbReference>
<evidence type="ECO:0000256" key="6">
    <source>
        <dbReference type="RuleBase" id="RU003707"/>
    </source>
</evidence>
<keyword evidence="7" id="KW-0413">Isomerase</keyword>
<comment type="caution">
    <text evidence="7">The sequence shown here is derived from an EMBL/GenBank/DDBJ whole genome shotgun (WGS) entry which is preliminary data.</text>
</comment>
<dbReference type="EMBL" id="JYNU01000001">
    <property type="protein sequence ID" value="KMO81998.1"/>
    <property type="molecule type" value="Genomic_DNA"/>
</dbReference>
<dbReference type="PANTHER" id="PTHR43802">
    <property type="entry name" value="ENOYL-COA HYDRATASE"/>
    <property type="match status" value="1"/>
</dbReference>
<dbReference type="InterPro" id="IPR029045">
    <property type="entry name" value="ClpP/crotonase-like_dom_sf"/>
</dbReference>
<accession>A0A0J6WJ32</accession>
<keyword evidence="3" id="KW-0276">Fatty acid metabolism</keyword>
<dbReference type="InterPro" id="IPR018376">
    <property type="entry name" value="Enoyl-CoA_hyd/isom_CS"/>
</dbReference>
<dbReference type="PATRIC" id="fig|1807.14.peg.126"/>
<dbReference type="InterPro" id="IPR014748">
    <property type="entry name" value="Enoyl-CoA_hydra_C"/>
</dbReference>
<name>A0A0J6WJ32_9MYCO</name>
<protein>
    <submittedName>
        <fullName evidence="7">1,2-epoxyphenylacetyl-CoA isomerase</fullName>
        <ecNumber evidence="7">5.3.3.18</ecNumber>
    </submittedName>
</protein>
<dbReference type="PANTHER" id="PTHR43802:SF1">
    <property type="entry name" value="IP11341P-RELATED"/>
    <property type="match status" value="1"/>
</dbReference>
<comment type="catalytic activity">
    <reaction evidence="5">
        <text>a 4-saturated-(3S)-3-hydroxyacyl-CoA = a (3E)-enoyl-CoA + H2O</text>
        <dbReference type="Rhea" id="RHEA:20724"/>
        <dbReference type="ChEBI" id="CHEBI:15377"/>
        <dbReference type="ChEBI" id="CHEBI:58521"/>
        <dbReference type="ChEBI" id="CHEBI:137480"/>
        <dbReference type="EC" id="4.2.1.17"/>
    </reaction>
</comment>
<gene>
    <name evidence="7" type="primary">paaG_1</name>
    <name evidence="7" type="ORF">MOBUDSM44075_00121</name>
</gene>
<dbReference type="Gene3D" id="3.90.226.10">
    <property type="entry name" value="2-enoyl-CoA Hydratase, Chain A, domain 1"/>
    <property type="match status" value="1"/>
</dbReference>
<evidence type="ECO:0000313" key="8">
    <source>
        <dbReference type="Proteomes" id="UP000036313"/>
    </source>
</evidence>
<proteinExistence type="inferred from homology"/>
<dbReference type="PROSITE" id="PS00166">
    <property type="entry name" value="ENOYL_COA_HYDRATASE"/>
    <property type="match status" value="1"/>
</dbReference>
<comment type="catalytic activity">
    <reaction evidence="4">
        <text>a (3S)-3-hydroxyacyl-CoA = a (2E)-enoyl-CoA + H2O</text>
        <dbReference type="Rhea" id="RHEA:16105"/>
        <dbReference type="ChEBI" id="CHEBI:15377"/>
        <dbReference type="ChEBI" id="CHEBI:57318"/>
        <dbReference type="ChEBI" id="CHEBI:58856"/>
        <dbReference type="EC" id="4.2.1.17"/>
    </reaction>
</comment>
<dbReference type="SUPFAM" id="SSF52096">
    <property type="entry name" value="ClpP/crotonase"/>
    <property type="match status" value="1"/>
</dbReference>
<dbReference type="CDD" id="cd06558">
    <property type="entry name" value="crotonase-like"/>
    <property type="match status" value="1"/>
</dbReference>
<dbReference type="GO" id="GO:0018812">
    <property type="term" value="F:3-hydroxyacyl-CoA dehydratase activity"/>
    <property type="evidence" value="ECO:0007669"/>
    <property type="project" value="RHEA"/>
</dbReference>
<sequence>MTTTPTSESAEVTVEHTDAVAVVTINRPDRRNALTGEVKDALRDALAAVDADDTVRAVILTGAGAHFCAGQDLAEHATALREDLSHAFDTVEQHYSPIVTYLATMAKPVIAAVEGVCVGAGLGFALACDLRVVSTGATLATAFSSIGLTCDSGLSHTLSRAIGDAKARELVLLAEPLNCEQAHTLGLVTRSVEPGQALDTAMALATRLAAGPTRAYAESKRLLAESHLHSLQDNLAAEALAQTRAGATADHRAAVTAFLAKEKPAFTGS</sequence>
<organism evidence="7 8">
    <name type="scientific">Mycolicibacterium obuense</name>
    <dbReference type="NCBI Taxonomy" id="1807"/>
    <lineage>
        <taxon>Bacteria</taxon>
        <taxon>Bacillati</taxon>
        <taxon>Actinomycetota</taxon>
        <taxon>Actinomycetes</taxon>
        <taxon>Mycobacteriales</taxon>
        <taxon>Mycobacteriaceae</taxon>
        <taxon>Mycolicibacterium</taxon>
    </lineage>
</organism>
<evidence type="ECO:0000256" key="3">
    <source>
        <dbReference type="ARBA" id="ARBA00022832"/>
    </source>
</evidence>
<evidence type="ECO:0000256" key="1">
    <source>
        <dbReference type="ARBA" id="ARBA00002994"/>
    </source>
</evidence>
<dbReference type="EC" id="5.3.3.18" evidence="7"/>
<keyword evidence="3" id="KW-0443">Lipid metabolism</keyword>
<dbReference type="AlphaFoldDB" id="A0A0J6WJ32"/>
<dbReference type="Gene3D" id="1.10.12.10">
    <property type="entry name" value="Lyase 2-enoyl-coa Hydratase, Chain A, domain 2"/>
    <property type="match status" value="1"/>
</dbReference>
<evidence type="ECO:0000313" key="7">
    <source>
        <dbReference type="EMBL" id="KMO81998.1"/>
    </source>
</evidence>
<dbReference type="Pfam" id="PF00378">
    <property type="entry name" value="ECH_1"/>
    <property type="match status" value="1"/>
</dbReference>
<dbReference type="RefSeq" id="WP_048421701.1">
    <property type="nucleotide sequence ID" value="NZ_JYNU01000001.1"/>
</dbReference>
<comment type="function">
    <text evidence="1">Could possibly oxidize fatty acids using specific components.</text>
</comment>
<dbReference type="GO" id="GO:0006631">
    <property type="term" value="P:fatty acid metabolic process"/>
    <property type="evidence" value="ECO:0007669"/>
    <property type="project" value="UniProtKB-KW"/>
</dbReference>
<dbReference type="GO" id="GO:0016853">
    <property type="term" value="F:isomerase activity"/>
    <property type="evidence" value="ECO:0007669"/>
    <property type="project" value="UniProtKB-KW"/>
</dbReference>
<comment type="similarity">
    <text evidence="2 6">Belongs to the enoyl-CoA hydratase/isomerase family.</text>
</comment>
<reference evidence="7 8" key="1">
    <citation type="journal article" date="2015" name="Genome Biol. Evol.">
        <title>Characterization of Three Mycobacterium spp. with Potential Use in Bioremediation by Genome Sequencing and Comparative Genomics.</title>
        <authorList>
            <person name="Das S."/>
            <person name="Pettersson B.M."/>
            <person name="Behra P.R."/>
            <person name="Ramesh M."/>
            <person name="Dasgupta S."/>
            <person name="Bhattacharya A."/>
            <person name="Kirsebom L.A."/>
        </authorList>
    </citation>
    <scope>NUCLEOTIDE SEQUENCE [LARGE SCALE GENOMIC DNA]</scope>
    <source>
        <strain evidence="7 8">DSM 44075</strain>
    </source>
</reference>
<evidence type="ECO:0000256" key="4">
    <source>
        <dbReference type="ARBA" id="ARBA00023709"/>
    </source>
</evidence>
<evidence type="ECO:0000256" key="5">
    <source>
        <dbReference type="ARBA" id="ARBA00023717"/>
    </source>
</evidence>
<dbReference type="InterPro" id="IPR001753">
    <property type="entry name" value="Enoyl-CoA_hydra/iso"/>
</dbReference>